<sequence length="93" mass="10735">MVELEGKMDVKRQRELHYFIGIKIERDLAKKTLTMSQGAFAERVLKRFKFHESHGQATPEAEDTDGTWDDPEQPTTDESEFRAIVGSLMYLTT</sequence>
<feature type="region of interest" description="Disordered" evidence="1">
    <location>
        <begin position="51"/>
        <end position="79"/>
    </location>
</feature>
<comment type="caution">
    <text evidence="2">The sequence shown here is derived from an EMBL/GenBank/DDBJ whole genome shotgun (WGS) entry which is preliminary data.</text>
</comment>
<proteinExistence type="predicted"/>
<feature type="non-terminal residue" evidence="2">
    <location>
        <position position="93"/>
    </location>
</feature>
<accession>A0A6A5ALB0</accession>
<evidence type="ECO:0000313" key="2">
    <source>
        <dbReference type="EMBL" id="KAF0762157.1"/>
    </source>
</evidence>
<evidence type="ECO:0000256" key="1">
    <source>
        <dbReference type="SAM" id="MobiDB-lite"/>
    </source>
</evidence>
<evidence type="ECO:0008006" key="4">
    <source>
        <dbReference type="Google" id="ProtNLM"/>
    </source>
</evidence>
<dbReference type="EMBL" id="VJMI01008094">
    <property type="protein sequence ID" value="KAF0762157.1"/>
    <property type="molecule type" value="Genomic_DNA"/>
</dbReference>
<feature type="compositionally biased region" description="Acidic residues" evidence="1">
    <location>
        <begin position="60"/>
        <end position="78"/>
    </location>
</feature>
<reference evidence="2 3" key="1">
    <citation type="submission" date="2019-06" db="EMBL/GenBank/DDBJ databases">
        <title>Genomics analysis of Aphanomyces spp. identifies a new class of oomycete effector associated with host adaptation.</title>
        <authorList>
            <person name="Gaulin E."/>
        </authorList>
    </citation>
    <scope>NUCLEOTIDE SEQUENCE [LARGE SCALE GENOMIC DNA]</scope>
    <source>
        <strain evidence="2 3">E</strain>
    </source>
</reference>
<name>A0A6A5ALB0_APHAT</name>
<dbReference type="Proteomes" id="UP000469452">
    <property type="component" value="Unassembled WGS sequence"/>
</dbReference>
<dbReference type="AlphaFoldDB" id="A0A6A5ALB0"/>
<evidence type="ECO:0000313" key="3">
    <source>
        <dbReference type="Proteomes" id="UP000469452"/>
    </source>
</evidence>
<protein>
    <recommendedName>
        <fullName evidence="4">Reverse transcriptase Ty1/copia-type domain-containing protein</fullName>
    </recommendedName>
</protein>
<gene>
    <name evidence="2" type="ORF">AaE_003344</name>
</gene>
<organism evidence="2 3">
    <name type="scientific">Aphanomyces astaci</name>
    <name type="common">Crayfish plague agent</name>
    <dbReference type="NCBI Taxonomy" id="112090"/>
    <lineage>
        <taxon>Eukaryota</taxon>
        <taxon>Sar</taxon>
        <taxon>Stramenopiles</taxon>
        <taxon>Oomycota</taxon>
        <taxon>Saprolegniomycetes</taxon>
        <taxon>Saprolegniales</taxon>
        <taxon>Verrucalvaceae</taxon>
        <taxon>Aphanomyces</taxon>
    </lineage>
</organism>